<proteinExistence type="predicted"/>
<reference evidence="1" key="1">
    <citation type="submission" date="2020-05" db="EMBL/GenBank/DDBJ databases">
        <title>Large-scale comparative analyses of tick genomes elucidate their genetic diversity and vector capacities.</title>
        <authorList>
            <person name="Jia N."/>
            <person name="Wang J."/>
            <person name="Shi W."/>
            <person name="Du L."/>
            <person name="Sun Y."/>
            <person name="Zhan W."/>
            <person name="Jiang J."/>
            <person name="Wang Q."/>
            <person name="Zhang B."/>
            <person name="Ji P."/>
            <person name="Sakyi L.B."/>
            <person name="Cui X."/>
            <person name="Yuan T."/>
            <person name="Jiang B."/>
            <person name="Yang W."/>
            <person name="Lam T.T.-Y."/>
            <person name="Chang Q."/>
            <person name="Ding S."/>
            <person name="Wang X."/>
            <person name="Zhu J."/>
            <person name="Ruan X."/>
            <person name="Zhao L."/>
            <person name="Wei J."/>
            <person name="Que T."/>
            <person name="Du C."/>
            <person name="Cheng J."/>
            <person name="Dai P."/>
            <person name="Han X."/>
            <person name="Huang E."/>
            <person name="Gao Y."/>
            <person name="Liu J."/>
            <person name="Shao H."/>
            <person name="Ye R."/>
            <person name="Li L."/>
            <person name="Wei W."/>
            <person name="Wang X."/>
            <person name="Wang C."/>
            <person name="Yang T."/>
            <person name="Huo Q."/>
            <person name="Li W."/>
            <person name="Guo W."/>
            <person name="Chen H."/>
            <person name="Zhou L."/>
            <person name="Ni X."/>
            <person name="Tian J."/>
            <person name="Zhou Y."/>
            <person name="Sheng Y."/>
            <person name="Liu T."/>
            <person name="Pan Y."/>
            <person name="Xia L."/>
            <person name="Li J."/>
            <person name="Zhao F."/>
            <person name="Cao W."/>
        </authorList>
    </citation>
    <scope>NUCLEOTIDE SEQUENCE</scope>
    <source>
        <strain evidence="1">Dsil-2018</strain>
    </source>
</reference>
<name>A0ACB8CJW5_DERSI</name>
<evidence type="ECO:0000313" key="1">
    <source>
        <dbReference type="EMBL" id="KAH7945139.1"/>
    </source>
</evidence>
<keyword evidence="2" id="KW-1185">Reference proteome</keyword>
<evidence type="ECO:0000313" key="2">
    <source>
        <dbReference type="Proteomes" id="UP000821865"/>
    </source>
</evidence>
<comment type="caution">
    <text evidence="1">The sequence shown here is derived from an EMBL/GenBank/DDBJ whole genome shotgun (WGS) entry which is preliminary data.</text>
</comment>
<organism evidence="1 2">
    <name type="scientific">Dermacentor silvarum</name>
    <name type="common">Tick</name>
    <dbReference type="NCBI Taxonomy" id="543639"/>
    <lineage>
        <taxon>Eukaryota</taxon>
        <taxon>Metazoa</taxon>
        <taxon>Ecdysozoa</taxon>
        <taxon>Arthropoda</taxon>
        <taxon>Chelicerata</taxon>
        <taxon>Arachnida</taxon>
        <taxon>Acari</taxon>
        <taxon>Parasitiformes</taxon>
        <taxon>Ixodida</taxon>
        <taxon>Ixodoidea</taxon>
        <taxon>Ixodidae</taxon>
        <taxon>Rhipicephalinae</taxon>
        <taxon>Dermacentor</taxon>
    </lineage>
</organism>
<gene>
    <name evidence="1" type="ORF">HPB49_007147</name>
</gene>
<accession>A0ACB8CJW5</accession>
<dbReference type="Proteomes" id="UP000821865">
    <property type="component" value="Chromosome 6"/>
</dbReference>
<protein>
    <submittedName>
        <fullName evidence="1">Uncharacterized protein</fullName>
    </submittedName>
</protein>
<dbReference type="EMBL" id="CM023475">
    <property type="protein sequence ID" value="KAH7945139.1"/>
    <property type="molecule type" value="Genomic_DNA"/>
</dbReference>
<sequence>MDDAGMPLRQWSSSCRQLERLFDSNDALTALAYENAGHQERVLGMGWCKATGVFIYNPENIFTFLEKAKDTKRFVLQTVSTIYDPLEWNVGCCLRAWCQ</sequence>